<evidence type="ECO:0000313" key="2">
    <source>
        <dbReference type="Proteomes" id="UP000239156"/>
    </source>
</evidence>
<gene>
    <name evidence="1" type="ORF">PSTT_01772</name>
</gene>
<accession>A0A2S4W2B2</accession>
<keyword evidence="2" id="KW-1185">Reference proteome</keyword>
<name>A0A2S4W2B2_9BASI</name>
<organism evidence="1 2">
    <name type="scientific">Puccinia striiformis</name>
    <dbReference type="NCBI Taxonomy" id="27350"/>
    <lineage>
        <taxon>Eukaryota</taxon>
        <taxon>Fungi</taxon>
        <taxon>Dikarya</taxon>
        <taxon>Basidiomycota</taxon>
        <taxon>Pucciniomycotina</taxon>
        <taxon>Pucciniomycetes</taxon>
        <taxon>Pucciniales</taxon>
        <taxon>Pucciniaceae</taxon>
        <taxon>Puccinia</taxon>
    </lineage>
</organism>
<reference evidence="1" key="1">
    <citation type="submission" date="2017-12" db="EMBL/GenBank/DDBJ databases">
        <title>Gene loss provides genomic basis for host adaptation in cereal stripe rust fungi.</title>
        <authorList>
            <person name="Xia C."/>
        </authorList>
    </citation>
    <scope>NUCLEOTIDE SEQUENCE [LARGE SCALE GENOMIC DNA]</scope>
    <source>
        <strain evidence="1">93-210</strain>
    </source>
</reference>
<evidence type="ECO:0000313" key="1">
    <source>
        <dbReference type="EMBL" id="POW15859.1"/>
    </source>
</evidence>
<dbReference type="VEuPathDB" id="FungiDB:PSTT_01772"/>
<sequence>MLMIGNLLKEDYAGEGFDGCVGSIDGSLIPLFDAPSKNGSELLIFGCARASMWLLHF</sequence>
<dbReference type="AlphaFoldDB" id="A0A2S4W2B2"/>
<dbReference type="EMBL" id="PKSL01000010">
    <property type="protein sequence ID" value="POW15859.1"/>
    <property type="molecule type" value="Genomic_DNA"/>
</dbReference>
<proteinExistence type="predicted"/>
<comment type="caution">
    <text evidence="1">The sequence shown here is derived from an EMBL/GenBank/DDBJ whole genome shotgun (WGS) entry which is preliminary data.</text>
</comment>
<dbReference type="Proteomes" id="UP000239156">
    <property type="component" value="Unassembled WGS sequence"/>
</dbReference>
<protein>
    <submittedName>
        <fullName evidence="1">Uncharacterized protein</fullName>
    </submittedName>
</protein>